<evidence type="ECO:0000256" key="4">
    <source>
        <dbReference type="ARBA" id="ARBA00023136"/>
    </source>
</evidence>
<gene>
    <name evidence="8" type="ORF">MUK42_15735</name>
</gene>
<evidence type="ECO:0000256" key="7">
    <source>
        <dbReference type="SAM" id="Phobius"/>
    </source>
</evidence>
<accession>A0A9E7H777</accession>
<evidence type="ECO:0000313" key="9">
    <source>
        <dbReference type="Proteomes" id="UP001055439"/>
    </source>
</evidence>
<keyword evidence="7" id="KW-1133">Transmembrane helix</keyword>
<keyword evidence="3" id="KW-0808">Transferase</keyword>
<evidence type="ECO:0000256" key="6">
    <source>
        <dbReference type="SAM" id="MobiDB-lite"/>
    </source>
</evidence>
<dbReference type="Pfam" id="PF02485">
    <property type="entry name" value="Branch"/>
    <property type="match status" value="1"/>
</dbReference>
<name>A0A9E7H777_9LILI</name>
<organism evidence="8 9">
    <name type="scientific">Musa troglodytarum</name>
    <name type="common">fe'i banana</name>
    <dbReference type="NCBI Taxonomy" id="320322"/>
    <lineage>
        <taxon>Eukaryota</taxon>
        <taxon>Viridiplantae</taxon>
        <taxon>Streptophyta</taxon>
        <taxon>Embryophyta</taxon>
        <taxon>Tracheophyta</taxon>
        <taxon>Spermatophyta</taxon>
        <taxon>Magnoliopsida</taxon>
        <taxon>Liliopsida</taxon>
        <taxon>Zingiberales</taxon>
        <taxon>Musaceae</taxon>
        <taxon>Musa</taxon>
    </lineage>
</organism>
<dbReference type="OrthoDB" id="191334at2759"/>
<dbReference type="GO" id="GO:0016757">
    <property type="term" value="F:glycosyltransferase activity"/>
    <property type="evidence" value="ECO:0007669"/>
    <property type="project" value="UniProtKB-KW"/>
</dbReference>
<evidence type="ECO:0000256" key="1">
    <source>
        <dbReference type="ARBA" id="ARBA00004606"/>
    </source>
</evidence>
<dbReference type="GO" id="GO:0016020">
    <property type="term" value="C:membrane"/>
    <property type="evidence" value="ECO:0007669"/>
    <property type="project" value="UniProtKB-SubCell"/>
</dbReference>
<evidence type="ECO:0000313" key="8">
    <source>
        <dbReference type="EMBL" id="URE24962.1"/>
    </source>
</evidence>
<dbReference type="AlphaFoldDB" id="A0A9E7H777"/>
<dbReference type="InterPro" id="IPR044174">
    <property type="entry name" value="BC10-like"/>
</dbReference>
<dbReference type="Proteomes" id="UP001055439">
    <property type="component" value="Chromosome 8"/>
</dbReference>
<feature type="transmembrane region" description="Helical" evidence="7">
    <location>
        <begin position="151"/>
        <end position="172"/>
    </location>
</feature>
<reference evidence="8" key="1">
    <citation type="submission" date="2022-05" db="EMBL/GenBank/DDBJ databases">
        <title>The Musa troglodytarum L. genome provides insights into the mechanism of non-climacteric behaviour and enrichment of carotenoids.</title>
        <authorList>
            <person name="Wang J."/>
        </authorList>
    </citation>
    <scope>NUCLEOTIDE SEQUENCE</scope>
    <source>
        <tissue evidence="8">Leaf</tissue>
    </source>
</reference>
<evidence type="ECO:0000256" key="3">
    <source>
        <dbReference type="ARBA" id="ARBA00022679"/>
    </source>
</evidence>
<dbReference type="PANTHER" id="PTHR31042">
    <property type="entry name" value="CORE-2/I-BRANCHING BETA-1,6-N-ACETYLGLUCOSAMINYLTRANSFERASE FAMILY PROTEIN-RELATED"/>
    <property type="match status" value="1"/>
</dbReference>
<protein>
    <submittedName>
        <fullName evidence="8">Dna binding protein</fullName>
    </submittedName>
</protein>
<feature type="region of interest" description="Disordered" evidence="6">
    <location>
        <begin position="119"/>
        <end position="149"/>
    </location>
</feature>
<sequence>MTCHVRVTPNRAAQEDACPCGHRWALTHRTYLTGDWQLLWSPPEDISGRIMKSDDPQSDKPARVCRVGRSGSDARRCTLLYVILSSSSSSCSSIFWYHLPILTRDEDELRHRRVRCKEQMKPASRNKAGKMEVGPCPPPPPPPRKDSSRGLLKTVSAVIIFAAAAVVSLWTVARSSSHHHHLGSRPGLLFPMSIRTANCESSSLRLEGFVRPVHLLHEMSDEELFWRASMVPKVEEYPFRRVPKVAFMFLTRGPLPLSALWEEFFKGHEDLYSVYVHTIPGYNLNVSQSSAFYGRQIPNKVVRWGSISMVDAEKRLLANALLDFSNERFVLLSESCIPVYGFPTVYKYLIRSAHSFVQSFDENSPLGRGRYNHRMAPDIVLSQWRKGSEWLELRRSLAVEVVADFKYHFLFRKYCQPPCYADEHYFPTYFNMFHGALIANRSITWVDWSRGGPHPATYGFQNITKDLIQSIRESKICKYNSGATTMCFLFARKFAPDALELLLNLTSAVMSS</sequence>
<dbReference type="EMBL" id="CP097510">
    <property type="protein sequence ID" value="URE24962.1"/>
    <property type="molecule type" value="Genomic_DNA"/>
</dbReference>
<dbReference type="InterPro" id="IPR003406">
    <property type="entry name" value="Glyco_trans_14"/>
</dbReference>
<proteinExistence type="predicted"/>
<keyword evidence="2" id="KW-0328">Glycosyltransferase</keyword>
<comment type="subcellular location">
    <subcellularLocation>
        <location evidence="1">Membrane</location>
        <topology evidence="1">Single-pass type II membrane protein</topology>
    </subcellularLocation>
</comment>
<keyword evidence="4 7" id="KW-0472">Membrane</keyword>
<dbReference type="PANTHER" id="PTHR31042:SF3">
    <property type="entry name" value="OS08G0110400 PROTEIN"/>
    <property type="match status" value="1"/>
</dbReference>
<keyword evidence="9" id="KW-1185">Reference proteome</keyword>
<evidence type="ECO:0000256" key="2">
    <source>
        <dbReference type="ARBA" id="ARBA00022676"/>
    </source>
</evidence>
<evidence type="ECO:0000256" key="5">
    <source>
        <dbReference type="ARBA" id="ARBA00023180"/>
    </source>
</evidence>
<keyword evidence="7" id="KW-0812">Transmembrane</keyword>
<keyword evidence="5" id="KW-0325">Glycoprotein</keyword>